<dbReference type="SUPFAM" id="SSF90002">
    <property type="entry name" value="Hypothetical protein YjiA, C-terminal domain"/>
    <property type="match status" value="1"/>
</dbReference>
<dbReference type="PANTHER" id="PTHR13748">
    <property type="entry name" value="COBW-RELATED"/>
    <property type="match status" value="1"/>
</dbReference>
<keyword evidence="2" id="KW-0378">Hydrolase</keyword>
<gene>
    <name evidence="7" type="ORF">DOK78_002546</name>
</gene>
<evidence type="ECO:0000256" key="3">
    <source>
        <dbReference type="ARBA" id="ARBA00023186"/>
    </source>
</evidence>
<sequence>MSLIPVTILTGFLGAGKTTLLNQLMQSKGDEKVIIIVNEFGDTSIDHELVLVDEDERIFQMNNGCMCCILREDLAEMFLDILTIVKESGIAIHRVIIETSGLAEPSPIAQTIVRTPLLNEHFMIDSILTLVDAKNAEYQLDHYPEATEQVAFADRLLLTKTEAVPKQELHALKQKLAKINPFIDQEYVHGNLQFADLIGLQLFDHGLDNEDIEADIDHMIDNHEHHHHDHESHEHHHVHTPVNSFVIRLEEALPEKQVILWIRQLIQLYGMDLMRYKGLLNIEGYDQPVVLQGVNMAFRLEEGECWQEKPITKIVLIGKELPEAEIRALLVNQHLT</sequence>
<evidence type="ECO:0000256" key="4">
    <source>
        <dbReference type="ARBA" id="ARBA00034320"/>
    </source>
</evidence>
<dbReference type="Proteomes" id="UP000664701">
    <property type="component" value="Chromosome"/>
</dbReference>
<comment type="similarity">
    <text evidence="4">Belongs to the SIMIBI class G3E GTPase family. ZNG1 subfamily.</text>
</comment>
<dbReference type="InterPro" id="IPR003495">
    <property type="entry name" value="CobW/HypB/UreG_nucleotide-bd"/>
</dbReference>
<keyword evidence="1" id="KW-0547">Nucleotide-binding</keyword>
<reference evidence="7 8" key="1">
    <citation type="submission" date="2024-03" db="EMBL/GenBank/DDBJ databases">
        <title>The Genome Sequence of Enterococcus sp. DIV2402.</title>
        <authorList>
            <consortium name="The Broad Institute Genomics Platform"/>
            <consortium name="The Broad Institute Microbial Omics Core"/>
            <consortium name="The Broad Institute Genomic Center for Infectious Diseases"/>
            <person name="Earl A."/>
            <person name="Manson A."/>
            <person name="Gilmore M."/>
            <person name="Schwartman J."/>
            <person name="Shea T."/>
            <person name="Abouelleil A."/>
            <person name="Cao P."/>
            <person name="Chapman S."/>
            <person name="Cusick C."/>
            <person name="Young S."/>
            <person name="Neafsey D."/>
            <person name="Nusbaum C."/>
            <person name="Birren B."/>
        </authorList>
    </citation>
    <scope>NUCLEOTIDE SEQUENCE [LARGE SCALE GENOMIC DNA]</scope>
    <source>
        <strain evidence="7 8">DIV2402</strain>
    </source>
</reference>
<keyword evidence="3" id="KW-0143">Chaperone</keyword>
<evidence type="ECO:0000313" key="7">
    <source>
        <dbReference type="EMBL" id="WYJ77906.1"/>
    </source>
</evidence>
<evidence type="ECO:0000313" key="8">
    <source>
        <dbReference type="Proteomes" id="UP000664701"/>
    </source>
</evidence>
<dbReference type="InterPro" id="IPR011629">
    <property type="entry name" value="CobW-like_C"/>
</dbReference>
<proteinExistence type="inferred from homology"/>
<name>A0ABZ2SRX0_9ENTE</name>
<accession>A0ABZ2SRX0</accession>
<evidence type="ECO:0000256" key="2">
    <source>
        <dbReference type="ARBA" id="ARBA00022801"/>
    </source>
</evidence>
<dbReference type="Gene3D" id="3.30.1220.10">
    <property type="entry name" value="CobW-like, C-terminal domain"/>
    <property type="match status" value="1"/>
</dbReference>
<protein>
    <recommendedName>
        <fullName evidence="6">CobW C-terminal domain-containing protein</fullName>
    </recommendedName>
</protein>
<dbReference type="InterPro" id="IPR051316">
    <property type="entry name" value="Zinc-reg_GTPase_activator"/>
</dbReference>
<keyword evidence="8" id="KW-1185">Reference proteome</keyword>
<comment type="catalytic activity">
    <reaction evidence="5">
        <text>GTP + H2O = GDP + phosphate + H(+)</text>
        <dbReference type="Rhea" id="RHEA:19669"/>
        <dbReference type="ChEBI" id="CHEBI:15377"/>
        <dbReference type="ChEBI" id="CHEBI:15378"/>
        <dbReference type="ChEBI" id="CHEBI:37565"/>
        <dbReference type="ChEBI" id="CHEBI:43474"/>
        <dbReference type="ChEBI" id="CHEBI:58189"/>
    </reaction>
    <physiologicalReaction direction="left-to-right" evidence="5">
        <dbReference type="Rhea" id="RHEA:19670"/>
    </physiologicalReaction>
</comment>
<dbReference type="Pfam" id="PF02492">
    <property type="entry name" value="cobW"/>
    <property type="match status" value="1"/>
</dbReference>
<dbReference type="EMBL" id="CP147251">
    <property type="protein sequence ID" value="WYJ77906.1"/>
    <property type="molecule type" value="Genomic_DNA"/>
</dbReference>
<dbReference type="RefSeq" id="WP_207871940.1">
    <property type="nucleotide sequence ID" value="NZ_CP147251.1"/>
</dbReference>
<dbReference type="InterPro" id="IPR027417">
    <property type="entry name" value="P-loop_NTPase"/>
</dbReference>
<dbReference type="InterPro" id="IPR036627">
    <property type="entry name" value="CobW-likC_sf"/>
</dbReference>
<dbReference type="SMART" id="SM00833">
    <property type="entry name" value="CobW_C"/>
    <property type="match status" value="1"/>
</dbReference>
<dbReference type="Pfam" id="PF07683">
    <property type="entry name" value="CobW_C"/>
    <property type="match status" value="1"/>
</dbReference>
<evidence type="ECO:0000256" key="1">
    <source>
        <dbReference type="ARBA" id="ARBA00022741"/>
    </source>
</evidence>
<dbReference type="SUPFAM" id="SSF52540">
    <property type="entry name" value="P-loop containing nucleoside triphosphate hydrolases"/>
    <property type="match status" value="1"/>
</dbReference>
<feature type="domain" description="CobW C-terminal" evidence="6">
    <location>
        <begin position="242"/>
        <end position="334"/>
    </location>
</feature>
<evidence type="ECO:0000259" key="6">
    <source>
        <dbReference type="SMART" id="SM00833"/>
    </source>
</evidence>
<dbReference type="CDD" id="cd03112">
    <property type="entry name" value="CobW-like"/>
    <property type="match status" value="1"/>
</dbReference>
<dbReference type="Gene3D" id="3.40.50.300">
    <property type="entry name" value="P-loop containing nucleotide triphosphate hydrolases"/>
    <property type="match status" value="1"/>
</dbReference>
<dbReference type="PANTHER" id="PTHR13748:SF62">
    <property type="entry name" value="COBW DOMAIN-CONTAINING PROTEIN"/>
    <property type="match status" value="1"/>
</dbReference>
<evidence type="ECO:0000256" key="5">
    <source>
        <dbReference type="ARBA" id="ARBA00049117"/>
    </source>
</evidence>
<organism evidence="7 8">
    <name type="scientific">Candidatus Enterococcus lowellii</name>
    <dbReference type="NCBI Taxonomy" id="2230877"/>
    <lineage>
        <taxon>Bacteria</taxon>
        <taxon>Bacillati</taxon>
        <taxon>Bacillota</taxon>
        <taxon>Bacilli</taxon>
        <taxon>Lactobacillales</taxon>
        <taxon>Enterococcaceae</taxon>
        <taxon>Enterococcus</taxon>
    </lineage>
</organism>